<feature type="compositionally biased region" description="Basic and acidic residues" evidence="1">
    <location>
        <begin position="134"/>
        <end position="143"/>
    </location>
</feature>
<keyword evidence="2" id="KW-0732">Signal</keyword>
<feature type="region of interest" description="Disordered" evidence="1">
    <location>
        <begin position="30"/>
        <end position="143"/>
    </location>
</feature>
<feature type="signal peptide" evidence="2">
    <location>
        <begin position="1"/>
        <end position="22"/>
    </location>
</feature>
<feature type="compositionally biased region" description="Polar residues" evidence="1">
    <location>
        <begin position="53"/>
        <end position="64"/>
    </location>
</feature>
<evidence type="ECO:0000313" key="3">
    <source>
        <dbReference type="EMBL" id="JAC27896.1"/>
    </source>
</evidence>
<proteinExistence type="evidence at transcript level"/>
<dbReference type="EMBL" id="GBBM01007522">
    <property type="protein sequence ID" value="JAC27896.1"/>
    <property type="molecule type" value="mRNA"/>
</dbReference>
<feature type="chain" id="PRO_5001515946" evidence="2">
    <location>
        <begin position="23"/>
        <end position="143"/>
    </location>
</feature>
<reference evidence="3" key="1">
    <citation type="submission" date="2014-03" db="EMBL/GenBank/DDBJ databases">
        <title>The sialotranscriptome of Amblyomma triste, Amblyomma parvum and Amblyomma cajennense ticks, uncovered by 454-based RNA-seq.</title>
        <authorList>
            <person name="Garcia G.R."/>
            <person name="Gardinassi L.G."/>
            <person name="Ribeiro J.M."/>
            <person name="Anatriello E."/>
            <person name="Ferreira B.R."/>
            <person name="Moreira H.N."/>
            <person name="Mafra C."/>
            <person name="Olegario M.M."/>
            <person name="Szabo P.J."/>
            <person name="Miranda-Santos I.K."/>
            <person name="Maruyama S.R."/>
        </authorList>
    </citation>
    <scope>NUCLEOTIDE SEQUENCE</scope>
    <source>
        <strain evidence="3">Mato Grasso do Sul</strain>
        <tissue evidence="3">Salivary glands</tissue>
    </source>
</reference>
<evidence type="ECO:0000256" key="2">
    <source>
        <dbReference type="SAM" id="SignalP"/>
    </source>
</evidence>
<name>A0A023G138_AMBTT</name>
<accession>A0A023G138</accession>
<sequence length="143" mass="15306">MAKMRIAIVALVFLCMVALAFAQGGVIGRTCRGPQCGRRLTGGASGYQRLDRSPTSGRAPSPQGQHPHIPHGRRPASGRPRQPSPQGQPPQSERARLPSSPSSEGIPDDHLGRPGGYQLLEDDYGRPPLGSPDLHAKRYSGRD</sequence>
<protein>
    <submittedName>
        <fullName evidence="3">Putative secreted mucin</fullName>
    </submittedName>
</protein>
<evidence type="ECO:0000256" key="1">
    <source>
        <dbReference type="SAM" id="MobiDB-lite"/>
    </source>
</evidence>
<dbReference type="AlphaFoldDB" id="A0A023G138"/>
<organism evidence="3">
    <name type="scientific">Amblyomma triste</name>
    <name type="common">Neotropical tick</name>
    <dbReference type="NCBI Taxonomy" id="251400"/>
    <lineage>
        <taxon>Eukaryota</taxon>
        <taxon>Metazoa</taxon>
        <taxon>Ecdysozoa</taxon>
        <taxon>Arthropoda</taxon>
        <taxon>Chelicerata</taxon>
        <taxon>Arachnida</taxon>
        <taxon>Acari</taxon>
        <taxon>Parasitiformes</taxon>
        <taxon>Ixodida</taxon>
        <taxon>Ixodoidea</taxon>
        <taxon>Ixodidae</taxon>
        <taxon>Amblyomminae</taxon>
        <taxon>Amblyomma</taxon>
    </lineage>
</organism>